<evidence type="ECO:0008006" key="2">
    <source>
        <dbReference type="Google" id="ProtNLM"/>
    </source>
</evidence>
<dbReference type="PROSITE" id="PS51257">
    <property type="entry name" value="PROKAR_LIPOPROTEIN"/>
    <property type="match status" value="1"/>
</dbReference>
<accession>A0A3B1DYI3</accession>
<sequence>MTDSSRRQFLLRTITSCGAGALMLSACGCQLFQHQLSDMTSRTSLLPQIPPSRNAVQLEVIIIERPQGDPLLEKSLWKEVDQIGALDPDVRDILQKNGFKVGVTASDPPEALQTMVQQAIEKNKRQITHGQQAPSSLQKVALLEGTSSDLQTSNFFSTCQVTIQKKTGDVKKKTFENARCLFRVEAHRLQEGWVTLQFIPEIQHGAKQLRHTAGKRNWKLTTSQAKYSLYEQQFEITLNMGEMAMISSQGESPNSLGQQFFSETKEDKEAVQRLLVVRLVSIATAQGVKTE</sequence>
<organism evidence="1">
    <name type="scientific">hydrothermal vent metagenome</name>
    <dbReference type="NCBI Taxonomy" id="652676"/>
    <lineage>
        <taxon>unclassified sequences</taxon>
        <taxon>metagenomes</taxon>
        <taxon>ecological metagenomes</taxon>
    </lineage>
</organism>
<evidence type="ECO:0000313" key="1">
    <source>
        <dbReference type="EMBL" id="VAX41328.1"/>
    </source>
</evidence>
<reference evidence="1" key="1">
    <citation type="submission" date="2018-06" db="EMBL/GenBank/DDBJ databases">
        <authorList>
            <person name="Zhirakovskaya E."/>
        </authorList>
    </citation>
    <scope>NUCLEOTIDE SEQUENCE</scope>
</reference>
<name>A0A3B1DYI3_9ZZZZ</name>
<dbReference type="EMBL" id="UOGL01000532">
    <property type="protein sequence ID" value="VAX41328.1"/>
    <property type="molecule type" value="Genomic_DNA"/>
</dbReference>
<dbReference type="AlphaFoldDB" id="A0A3B1DYI3"/>
<gene>
    <name evidence="1" type="ORF">MNBD_PLANCTO02-395</name>
</gene>
<protein>
    <recommendedName>
        <fullName evidence="2">Lipoprotein</fullName>
    </recommendedName>
</protein>
<proteinExistence type="predicted"/>